<dbReference type="InterPro" id="IPR039360">
    <property type="entry name" value="Ras_GTPase"/>
</dbReference>
<dbReference type="Gene3D" id="1.10.506.10">
    <property type="entry name" value="GTPase Activation - p120gap, domain 1"/>
    <property type="match status" value="3"/>
</dbReference>
<evidence type="ECO:0000259" key="3">
    <source>
        <dbReference type="PROSITE" id="PS50018"/>
    </source>
</evidence>
<dbReference type="GO" id="GO:0005096">
    <property type="term" value="F:GTPase activator activity"/>
    <property type="evidence" value="ECO:0007669"/>
    <property type="project" value="UniProtKB-KW"/>
</dbReference>
<dbReference type="SUPFAM" id="SSF48350">
    <property type="entry name" value="GTPase activation domain, GAP"/>
    <property type="match status" value="2"/>
</dbReference>
<dbReference type="Pfam" id="PF00616">
    <property type="entry name" value="RasGAP"/>
    <property type="match status" value="2"/>
</dbReference>
<dbReference type="AlphaFoldDB" id="A0A813MIM8"/>
<evidence type="ECO:0000313" key="5">
    <source>
        <dbReference type="Proteomes" id="UP000663860"/>
    </source>
</evidence>
<dbReference type="PANTHER" id="PTHR10194">
    <property type="entry name" value="RAS GTPASE-ACTIVATING PROTEINS"/>
    <property type="match status" value="1"/>
</dbReference>
<dbReference type="PROSITE" id="PS50004">
    <property type="entry name" value="C2"/>
    <property type="match status" value="1"/>
</dbReference>
<sequence length="1027" mass="118580">MRNNQSLENLYGWFDVSNNFNNQHNWNSKYIELNQSKRTLTFYSDECIRSTNNGVKPMPTIDLNYETVSVSSSSSSSSSLYKTHDRRTSINVFQANSMLPTLSELITPSLSKTLSSSIVTDEKIKTIYSSSLIDSSPDRPSSISIPRQSRIKFSHFFARSSNHLEHFLPTLKRTKSVTKLERQKHLNIIQNQQSLLNIPSTRSRSHESLFISNGPLGSILPSKPAEIMLNNCHIRRLHPSIISSSNLNNSSTIIEIQNKNKTKICYLRSKENSVLLKQLQNSSLKNINHGLRIDNSLDIWILEAKGLPTKKNCKYYIKIFLDNDIYGKTTNIERRDALFWGENFIFKDLPEGCSTLQCKLYIERHKQKQHDIEVIGYVDIPLSTIIGNQFIERWYPIQIGNTKEKIQDGAVTIRIKTKYQTIEILSIDLYFNLQQYIRQNYLQLIEILEPNISLKDKDEIATSLTRIAQSLSYSISYLVDIIQAEILSTSDNSLTFRGNSIATKSMESYMKLIGETYLHKTLTHFIIDIILSKNFNDIELEVDPDRIINIENLEKNQLTLKLLCEQIWLEIQQSYISFPHELKYIFWKLRQLSLNDETIFNFLSGSVFLRFLCPAILSPNLFGLTQEYPSEKASRKLTLIAKTLQTLANFSKFGSKESYMKFMNTFVSKESDNMRRFFIKISTIDSNESEIINDDIDLGREYAILHTTLTNLFVELDTNIRESLNQLESILNELSNKKSQNFNQNYSSSHNNQRSVLETINPTPQDHHLEDSKIHSYQKKEQLTVPLYFINNLSTEYSSQQAMDRHHESLQQPLLVSNKTTQNLASSNNNTSVTSNPSITSLKTDEQVNKIQPQIALTGQYLPPKMGVKAFSHSNLNKNLVYPQYSPMFNVYQEEKYRRIECENKIERLYIRQNYLQLIEILEPNISLKDKDEIATSLTRIAQSLSYSISYLVDIIQAEILSTSDNSLTFRGNSIATKSMESYMKLIGETYLHKTSISRIFCIVDTFPKIDRKSMLSFLDFMLNYIN</sequence>
<feature type="domain" description="Ras-GAP" evidence="3">
    <location>
        <begin position="930"/>
        <end position="1027"/>
    </location>
</feature>
<feature type="domain" description="C2" evidence="2">
    <location>
        <begin position="275"/>
        <end position="395"/>
    </location>
</feature>
<dbReference type="SMART" id="SM00323">
    <property type="entry name" value="RasGAP"/>
    <property type="match status" value="1"/>
</dbReference>
<evidence type="ECO:0000259" key="2">
    <source>
        <dbReference type="PROSITE" id="PS50004"/>
    </source>
</evidence>
<dbReference type="InterPro" id="IPR035892">
    <property type="entry name" value="C2_domain_sf"/>
</dbReference>
<dbReference type="SMART" id="SM00239">
    <property type="entry name" value="C2"/>
    <property type="match status" value="1"/>
</dbReference>
<evidence type="ECO:0000256" key="1">
    <source>
        <dbReference type="ARBA" id="ARBA00022468"/>
    </source>
</evidence>
<evidence type="ECO:0000313" key="4">
    <source>
        <dbReference type="EMBL" id="CAF0722620.1"/>
    </source>
</evidence>
<comment type="caution">
    <text evidence="4">The sequence shown here is derived from an EMBL/GenBank/DDBJ whole genome shotgun (WGS) entry which is preliminary data.</text>
</comment>
<name>A0A813MIM8_9BILA</name>
<accession>A0A813MIM8</accession>
<dbReference type="Pfam" id="PF00168">
    <property type="entry name" value="C2"/>
    <property type="match status" value="1"/>
</dbReference>
<protein>
    <recommendedName>
        <fullName evidence="6">Ras GTPase-activating protein</fullName>
    </recommendedName>
</protein>
<organism evidence="4 5">
    <name type="scientific">Adineta steineri</name>
    <dbReference type="NCBI Taxonomy" id="433720"/>
    <lineage>
        <taxon>Eukaryota</taxon>
        <taxon>Metazoa</taxon>
        <taxon>Spiralia</taxon>
        <taxon>Gnathifera</taxon>
        <taxon>Rotifera</taxon>
        <taxon>Eurotatoria</taxon>
        <taxon>Bdelloidea</taxon>
        <taxon>Adinetida</taxon>
        <taxon>Adinetidae</taxon>
        <taxon>Adineta</taxon>
    </lineage>
</organism>
<dbReference type="SUPFAM" id="SSF49562">
    <property type="entry name" value="C2 domain (Calcium/lipid-binding domain, CaLB)"/>
    <property type="match status" value="1"/>
</dbReference>
<reference evidence="4" key="1">
    <citation type="submission" date="2021-02" db="EMBL/GenBank/DDBJ databases">
        <authorList>
            <person name="Nowell W R."/>
        </authorList>
    </citation>
    <scope>NUCLEOTIDE SEQUENCE</scope>
</reference>
<dbReference type="InterPro" id="IPR000008">
    <property type="entry name" value="C2_dom"/>
</dbReference>
<feature type="domain" description="Ras-GAP" evidence="3">
    <location>
        <begin position="456"/>
        <end position="649"/>
    </location>
</feature>
<dbReference type="Gene3D" id="2.60.40.150">
    <property type="entry name" value="C2 domain"/>
    <property type="match status" value="1"/>
</dbReference>
<proteinExistence type="predicted"/>
<dbReference type="PANTHER" id="PTHR10194:SF60">
    <property type="entry name" value="RAS GTPASE-ACTIVATING PROTEIN RASKOL"/>
    <property type="match status" value="1"/>
</dbReference>
<dbReference type="PROSITE" id="PS50018">
    <property type="entry name" value="RAS_GTPASE_ACTIV_2"/>
    <property type="match status" value="2"/>
</dbReference>
<dbReference type="EMBL" id="CAJNOE010000010">
    <property type="protein sequence ID" value="CAF0722620.1"/>
    <property type="molecule type" value="Genomic_DNA"/>
</dbReference>
<gene>
    <name evidence="4" type="ORF">IZO911_LOCUS2068</name>
</gene>
<dbReference type="InterPro" id="IPR001936">
    <property type="entry name" value="RasGAP_dom"/>
</dbReference>
<keyword evidence="1" id="KW-0343">GTPase activation</keyword>
<dbReference type="InterPro" id="IPR023152">
    <property type="entry name" value="RasGAP_CS"/>
</dbReference>
<dbReference type="Proteomes" id="UP000663860">
    <property type="component" value="Unassembled WGS sequence"/>
</dbReference>
<dbReference type="InterPro" id="IPR008936">
    <property type="entry name" value="Rho_GTPase_activation_prot"/>
</dbReference>
<evidence type="ECO:0008006" key="6">
    <source>
        <dbReference type="Google" id="ProtNLM"/>
    </source>
</evidence>
<dbReference type="PROSITE" id="PS00509">
    <property type="entry name" value="RAS_GTPASE_ACTIV_1"/>
    <property type="match status" value="1"/>
</dbReference>